<proteinExistence type="predicted"/>
<gene>
    <name evidence="2" type="ORF">IED13_19770</name>
</gene>
<accession>A0A927EBT9</accession>
<dbReference type="GO" id="GO:0032259">
    <property type="term" value="P:methylation"/>
    <property type="evidence" value="ECO:0007669"/>
    <property type="project" value="UniProtKB-KW"/>
</dbReference>
<evidence type="ECO:0000313" key="2">
    <source>
        <dbReference type="EMBL" id="MBD3847944.1"/>
    </source>
</evidence>
<keyword evidence="3" id="KW-1185">Reference proteome</keyword>
<comment type="caution">
    <text evidence="2">The sequence shown here is derived from an EMBL/GenBank/DDBJ whole genome shotgun (WGS) entry which is preliminary data.</text>
</comment>
<dbReference type="GO" id="GO:0008757">
    <property type="term" value="F:S-adenosylmethionine-dependent methyltransferase activity"/>
    <property type="evidence" value="ECO:0007669"/>
    <property type="project" value="InterPro"/>
</dbReference>
<dbReference type="InterPro" id="IPR029063">
    <property type="entry name" value="SAM-dependent_MTases_sf"/>
</dbReference>
<dbReference type="Gene3D" id="3.40.50.150">
    <property type="entry name" value="Vaccinia Virus protein VP39"/>
    <property type="match status" value="1"/>
</dbReference>
<dbReference type="PANTHER" id="PTHR43591">
    <property type="entry name" value="METHYLTRANSFERASE"/>
    <property type="match status" value="1"/>
</dbReference>
<name>A0A927EBT9_9HYPH</name>
<evidence type="ECO:0000313" key="3">
    <source>
        <dbReference type="Proteomes" id="UP000619295"/>
    </source>
</evidence>
<dbReference type="SUPFAM" id="SSF53335">
    <property type="entry name" value="S-adenosyl-L-methionine-dependent methyltransferases"/>
    <property type="match status" value="1"/>
</dbReference>
<sequence>MDSADVAACWEANAETWTRHARAGYDLYRDALNTPAFLANLPDIAGLDGLDIGCGEGSNTRKLAEAGARMTAVDIAPTFIRHAQETEMQAPLGIAYREGDGTALPFADASFDFATAFMSMMDMPRQDKALAEAARVLRPGGFLQFSILHPCFAPPYRKVLRDEAGTIRGIEVGRYFDGVDGEIETWRFGAAPAEVKASVEPFRVPRFHRTLSEWVAMIVSAGLTIEHMAEPRVDAETAQAQPYLADTHIAPLFLHIRVRKSAAA</sequence>
<keyword evidence="2" id="KW-0489">Methyltransferase</keyword>
<dbReference type="RefSeq" id="WP_191125201.1">
    <property type="nucleotide sequence ID" value="NZ_JACXWY010000014.1"/>
</dbReference>
<feature type="domain" description="Methyltransferase type 11" evidence="1">
    <location>
        <begin position="50"/>
        <end position="143"/>
    </location>
</feature>
<dbReference type="EMBL" id="JACXWY010000014">
    <property type="protein sequence ID" value="MBD3847944.1"/>
    <property type="molecule type" value="Genomic_DNA"/>
</dbReference>
<reference evidence="2" key="1">
    <citation type="submission" date="2020-09" db="EMBL/GenBank/DDBJ databases">
        <title>Bosea spartocytisi sp. nov. a root nodule endophyte of Spartocytisus supranubius in the high mountain ecosystem fo the Teide National Park (Canary Islands, Spain).</title>
        <authorList>
            <person name="Pulido-Suarez L."/>
            <person name="Peix A."/>
            <person name="Igual J.M."/>
            <person name="Socas-Perez N."/>
            <person name="Velazquez E."/>
            <person name="Flores-Felix J.D."/>
            <person name="Leon-Barrios M."/>
        </authorList>
    </citation>
    <scope>NUCLEOTIDE SEQUENCE</scope>
    <source>
        <strain evidence="2">SSUT16</strain>
    </source>
</reference>
<keyword evidence="2" id="KW-0808">Transferase</keyword>
<dbReference type="Pfam" id="PF08241">
    <property type="entry name" value="Methyltransf_11"/>
    <property type="match status" value="1"/>
</dbReference>
<dbReference type="InterPro" id="IPR013216">
    <property type="entry name" value="Methyltransf_11"/>
</dbReference>
<protein>
    <submittedName>
        <fullName evidence="2">Class I SAM-dependent methyltransferase</fullName>
    </submittedName>
</protein>
<evidence type="ECO:0000259" key="1">
    <source>
        <dbReference type="Pfam" id="PF08241"/>
    </source>
</evidence>
<dbReference type="Proteomes" id="UP000619295">
    <property type="component" value="Unassembled WGS sequence"/>
</dbReference>
<dbReference type="AlphaFoldDB" id="A0A927EBT9"/>
<dbReference type="CDD" id="cd02440">
    <property type="entry name" value="AdoMet_MTases"/>
    <property type="match status" value="1"/>
</dbReference>
<organism evidence="2 3">
    <name type="scientific">Bosea spartocytisi</name>
    <dbReference type="NCBI Taxonomy" id="2773451"/>
    <lineage>
        <taxon>Bacteria</taxon>
        <taxon>Pseudomonadati</taxon>
        <taxon>Pseudomonadota</taxon>
        <taxon>Alphaproteobacteria</taxon>
        <taxon>Hyphomicrobiales</taxon>
        <taxon>Boseaceae</taxon>
        <taxon>Bosea</taxon>
    </lineage>
</organism>